<dbReference type="GO" id="GO:0008999">
    <property type="term" value="F:protein-N-terminal-alanine acetyltransferase activity"/>
    <property type="evidence" value="ECO:0007669"/>
    <property type="project" value="TreeGrafter"/>
</dbReference>
<evidence type="ECO:0000313" key="2">
    <source>
        <dbReference type="EMBL" id="RGD57694.1"/>
    </source>
</evidence>
<feature type="domain" description="N-acetyltransferase" evidence="1">
    <location>
        <begin position="28"/>
        <end position="182"/>
    </location>
</feature>
<keyword evidence="3" id="KW-1185">Reference proteome</keyword>
<comment type="caution">
    <text evidence="2">The sequence shown here is derived from an EMBL/GenBank/DDBJ whole genome shotgun (WGS) entry which is preliminary data.</text>
</comment>
<dbReference type="SUPFAM" id="SSF55729">
    <property type="entry name" value="Acyl-CoA N-acyltransferases (Nat)"/>
    <property type="match status" value="1"/>
</dbReference>
<dbReference type="PANTHER" id="PTHR43441:SF2">
    <property type="entry name" value="FAMILY ACETYLTRANSFERASE, PUTATIVE (AFU_ORTHOLOGUE AFUA_7G00850)-RELATED"/>
    <property type="match status" value="1"/>
</dbReference>
<dbReference type="Gene3D" id="3.40.630.30">
    <property type="match status" value="1"/>
</dbReference>
<gene>
    <name evidence="2" type="ORF">DR950_07745</name>
</gene>
<dbReference type="Pfam" id="PF13302">
    <property type="entry name" value="Acetyltransf_3"/>
    <property type="match status" value="1"/>
</dbReference>
<sequence length="196" mass="21724">MARMVRPRDVIDRGDLVLRRWRGQRDFAAAFTLIEESLDHLRPWEPWVARHDEEHTRALLDRCDSWWASGEVYTYAIAEDGAPVGMCQAVRAAEPGGRRVGYWLHPAATGRGLATRAVAALAEEVFTLPGTAYLEIVHDRANTASAAVPRRLGFTELRSEPAVRPVAPAGSGTAVVWRLDRPARAARDSPRGRPPQ</sequence>
<dbReference type="AlphaFoldDB" id="A0A372ZQ52"/>
<dbReference type="EMBL" id="QVIG01000001">
    <property type="protein sequence ID" value="RGD57694.1"/>
    <property type="molecule type" value="Genomic_DNA"/>
</dbReference>
<dbReference type="GO" id="GO:1990189">
    <property type="term" value="F:protein N-terminal-serine acetyltransferase activity"/>
    <property type="evidence" value="ECO:0007669"/>
    <property type="project" value="TreeGrafter"/>
</dbReference>
<dbReference type="GO" id="GO:0005737">
    <property type="term" value="C:cytoplasm"/>
    <property type="evidence" value="ECO:0007669"/>
    <property type="project" value="TreeGrafter"/>
</dbReference>
<dbReference type="PANTHER" id="PTHR43441">
    <property type="entry name" value="RIBOSOMAL-PROTEIN-SERINE ACETYLTRANSFERASE"/>
    <property type="match status" value="1"/>
</dbReference>
<evidence type="ECO:0000313" key="3">
    <source>
        <dbReference type="Proteomes" id="UP000263377"/>
    </source>
</evidence>
<protein>
    <submittedName>
        <fullName evidence="2">N-acetyltransferase</fullName>
    </submittedName>
</protein>
<dbReference type="Proteomes" id="UP000263377">
    <property type="component" value="Unassembled WGS sequence"/>
</dbReference>
<keyword evidence="2" id="KW-0808">Transferase</keyword>
<dbReference type="PROSITE" id="PS51186">
    <property type="entry name" value="GNAT"/>
    <property type="match status" value="1"/>
</dbReference>
<reference evidence="2 3" key="1">
    <citation type="submission" date="2018-08" db="EMBL/GenBank/DDBJ databases">
        <title>Diversity &amp; Physiological Properties of Lignin-Decomposing Actinobacteria from Soil.</title>
        <authorList>
            <person name="Roh S.G."/>
            <person name="Kim S.B."/>
        </authorList>
    </citation>
    <scope>NUCLEOTIDE SEQUENCE [LARGE SCALE GENOMIC DNA]</scope>
    <source>
        <strain evidence="2 3">MMS17-GH009</strain>
    </source>
</reference>
<proteinExistence type="predicted"/>
<evidence type="ECO:0000259" key="1">
    <source>
        <dbReference type="PROSITE" id="PS51186"/>
    </source>
</evidence>
<name>A0A372ZQ52_9ACTN</name>
<organism evidence="2 3">
    <name type="scientific">Kitasatospora xanthocidica</name>
    <dbReference type="NCBI Taxonomy" id="83382"/>
    <lineage>
        <taxon>Bacteria</taxon>
        <taxon>Bacillati</taxon>
        <taxon>Actinomycetota</taxon>
        <taxon>Actinomycetes</taxon>
        <taxon>Kitasatosporales</taxon>
        <taxon>Streptomycetaceae</taxon>
        <taxon>Kitasatospora</taxon>
    </lineage>
</organism>
<accession>A0A372ZQ52</accession>
<dbReference type="InterPro" id="IPR016181">
    <property type="entry name" value="Acyl_CoA_acyltransferase"/>
</dbReference>
<dbReference type="InterPro" id="IPR000182">
    <property type="entry name" value="GNAT_dom"/>
</dbReference>
<dbReference type="InterPro" id="IPR051908">
    <property type="entry name" value="Ribosomal_N-acetyltransferase"/>
</dbReference>